<feature type="transmembrane region" description="Helical" evidence="7">
    <location>
        <begin position="116"/>
        <end position="135"/>
    </location>
</feature>
<evidence type="ECO:0000256" key="5">
    <source>
        <dbReference type="ARBA" id="ARBA00023136"/>
    </source>
</evidence>
<sequence>MLALGVVYVVWGSSYLAMRFLVSSAPPLLGAGTRFLTAGVLLAGIVAVVSGPGALRLRPSWLGSAALTGLLLPAMGSGLVTVAERHVASGLAALLVAGVPLFVALARWALGDRPPTGTVVGVVVGLAGLVVLLAVRDGFGGTHDAAWWGPPLVLVAALGSSVGSVVAVRLPVSPYPFAQCAAEMAFGGGALTAAGLVAGERVAVDAVSGDSWWAWLYLVTFGAVLAFAAYAFALRALPVSTVSTYAYVNPVVAVVLGATVVGEPVTPSQLVGGGLVLLAVVLVTLAERGGPAGRGTGHRRRESGGGSAFRRASVAA</sequence>
<dbReference type="InterPro" id="IPR037185">
    <property type="entry name" value="EmrE-like"/>
</dbReference>
<evidence type="ECO:0000256" key="1">
    <source>
        <dbReference type="ARBA" id="ARBA00004141"/>
    </source>
</evidence>
<evidence type="ECO:0000313" key="10">
    <source>
        <dbReference type="Proteomes" id="UP000184501"/>
    </source>
</evidence>
<keyword evidence="5 7" id="KW-0472">Membrane</keyword>
<dbReference type="EMBL" id="FQVN01000003">
    <property type="protein sequence ID" value="SHF35152.1"/>
    <property type="molecule type" value="Genomic_DNA"/>
</dbReference>
<evidence type="ECO:0000259" key="8">
    <source>
        <dbReference type="Pfam" id="PF00892"/>
    </source>
</evidence>
<evidence type="ECO:0000256" key="7">
    <source>
        <dbReference type="SAM" id="Phobius"/>
    </source>
</evidence>
<dbReference type="AlphaFoldDB" id="A0A1M5AZ20"/>
<feature type="transmembrane region" description="Helical" evidence="7">
    <location>
        <begin position="6"/>
        <end position="22"/>
    </location>
</feature>
<feature type="transmembrane region" description="Helical" evidence="7">
    <location>
        <begin position="90"/>
        <end position="110"/>
    </location>
</feature>
<dbReference type="Gene3D" id="1.10.3730.20">
    <property type="match status" value="1"/>
</dbReference>
<protein>
    <submittedName>
        <fullName evidence="9">EamA domain-containing membrane protein RarD</fullName>
    </submittedName>
</protein>
<dbReference type="Proteomes" id="UP000184501">
    <property type="component" value="Unassembled WGS sequence"/>
</dbReference>
<feature type="domain" description="EamA" evidence="8">
    <location>
        <begin position="148"/>
        <end position="284"/>
    </location>
</feature>
<evidence type="ECO:0000256" key="4">
    <source>
        <dbReference type="ARBA" id="ARBA00022989"/>
    </source>
</evidence>
<keyword evidence="10" id="KW-1185">Reference proteome</keyword>
<evidence type="ECO:0000256" key="6">
    <source>
        <dbReference type="SAM" id="MobiDB-lite"/>
    </source>
</evidence>
<feature type="region of interest" description="Disordered" evidence="6">
    <location>
        <begin position="291"/>
        <end position="316"/>
    </location>
</feature>
<dbReference type="SUPFAM" id="SSF103481">
    <property type="entry name" value="Multidrug resistance efflux transporter EmrE"/>
    <property type="match status" value="2"/>
</dbReference>
<keyword evidence="4 7" id="KW-1133">Transmembrane helix</keyword>
<evidence type="ECO:0000256" key="2">
    <source>
        <dbReference type="ARBA" id="ARBA00007362"/>
    </source>
</evidence>
<evidence type="ECO:0000256" key="3">
    <source>
        <dbReference type="ARBA" id="ARBA00022692"/>
    </source>
</evidence>
<feature type="transmembrane region" description="Helical" evidence="7">
    <location>
        <begin position="61"/>
        <end position="83"/>
    </location>
</feature>
<name>A0A1M5AZ20_STRHI</name>
<gene>
    <name evidence="9" type="ORF">SAMN05444320_103309</name>
</gene>
<feature type="transmembrane region" description="Helical" evidence="7">
    <location>
        <begin position="212"/>
        <end position="233"/>
    </location>
</feature>
<dbReference type="PANTHER" id="PTHR32322">
    <property type="entry name" value="INNER MEMBRANE TRANSPORTER"/>
    <property type="match status" value="1"/>
</dbReference>
<accession>A0A1M5AZ20</accession>
<organism evidence="9 10">
    <name type="scientific">Streptoalloteichus hindustanus</name>
    <dbReference type="NCBI Taxonomy" id="2017"/>
    <lineage>
        <taxon>Bacteria</taxon>
        <taxon>Bacillati</taxon>
        <taxon>Actinomycetota</taxon>
        <taxon>Actinomycetes</taxon>
        <taxon>Pseudonocardiales</taxon>
        <taxon>Pseudonocardiaceae</taxon>
        <taxon>Streptoalloteichus</taxon>
    </lineage>
</organism>
<feature type="domain" description="EamA" evidence="8">
    <location>
        <begin position="6"/>
        <end position="133"/>
    </location>
</feature>
<dbReference type="Pfam" id="PF00892">
    <property type="entry name" value="EamA"/>
    <property type="match status" value="2"/>
</dbReference>
<keyword evidence="3 7" id="KW-0812">Transmembrane</keyword>
<dbReference type="InterPro" id="IPR000620">
    <property type="entry name" value="EamA_dom"/>
</dbReference>
<proteinExistence type="inferred from homology"/>
<comment type="similarity">
    <text evidence="2">Belongs to the EamA transporter family.</text>
</comment>
<dbReference type="GO" id="GO:0016020">
    <property type="term" value="C:membrane"/>
    <property type="evidence" value="ECO:0007669"/>
    <property type="project" value="UniProtKB-SubCell"/>
</dbReference>
<feature type="transmembrane region" description="Helical" evidence="7">
    <location>
        <begin position="245"/>
        <end position="262"/>
    </location>
</feature>
<feature type="transmembrane region" description="Helical" evidence="7">
    <location>
        <begin position="268"/>
        <end position="286"/>
    </location>
</feature>
<dbReference type="PANTHER" id="PTHR32322:SF2">
    <property type="entry name" value="EAMA DOMAIN-CONTAINING PROTEIN"/>
    <property type="match status" value="1"/>
</dbReference>
<feature type="transmembrane region" description="Helical" evidence="7">
    <location>
        <begin position="147"/>
        <end position="168"/>
    </location>
</feature>
<evidence type="ECO:0000313" key="9">
    <source>
        <dbReference type="EMBL" id="SHF35152.1"/>
    </source>
</evidence>
<dbReference type="InterPro" id="IPR050638">
    <property type="entry name" value="AA-Vitamin_Transporters"/>
</dbReference>
<dbReference type="STRING" id="2017.SAMN05444320_103309"/>
<reference evidence="9 10" key="1">
    <citation type="submission" date="2016-11" db="EMBL/GenBank/DDBJ databases">
        <authorList>
            <person name="Jaros S."/>
            <person name="Januszkiewicz K."/>
            <person name="Wedrychowicz H."/>
        </authorList>
    </citation>
    <scope>NUCLEOTIDE SEQUENCE [LARGE SCALE GENOMIC DNA]</scope>
    <source>
        <strain evidence="9 10">DSM 44523</strain>
    </source>
</reference>
<comment type="subcellular location">
    <subcellularLocation>
        <location evidence="1">Membrane</location>
        <topology evidence="1">Multi-pass membrane protein</topology>
    </subcellularLocation>
</comment>
<dbReference type="OrthoDB" id="9812547at2"/>
<feature type="transmembrane region" description="Helical" evidence="7">
    <location>
        <begin position="34"/>
        <end position="55"/>
    </location>
</feature>